<dbReference type="Pfam" id="PF00903">
    <property type="entry name" value="Glyoxalase"/>
    <property type="match status" value="1"/>
</dbReference>
<dbReference type="PROSITE" id="PS51819">
    <property type="entry name" value="VOC"/>
    <property type="match status" value="1"/>
</dbReference>
<dbReference type="EMBL" id="JAERRI010000001">
    <property type="protein sequence ID" value="MBL1088076.1"/>
    <property type="molecule type" value="Genomic_DNA"/>
</dbReference>
<evidence type="ECO:0000313" key="3">
    <source>
        <dbReference type="Proteomes" id="UP000629371"/>
    </source>
</evidence>
<dbReference type="Proteomes" id="UP000629371">
    <property type="component" value="Unassembled WGS sequence"/>
</dbReference>
<proteinExistence type="predicted"/>
<organism evidence="2 3">
    <name type="scientific">Streptomyces siderophoricus</name>
    <dbReference type="NCBI Taxonomy" id="2802281"/>
    <lineage>
        <taxon>Bacteria</taxon>
        <taxon>Bacillati</taxon>
        <taxon>Actinomycetota</taxon>
        <taxon>Actinomycetes</taxon>
        <taxon>Kitasatosporales</taxon>
        <taxon>Streptomycetaceae</taxon>
        <taxon>Streptomyces</taxon>
    </lineage>
</organism>
<keyword evidence="3" id="KW-1185">Reference proteome</keyword>
<gene>
    <name evidence="2" type="ORF">JK360_01475</name>
</gene>
<dbReference type="InterPro" id="IPR037523">
    <property type="entry name" value="VOC_core"/>
</dbReference>
<feature type="domain" description="VOC" evidence="1">
    <location>
        <begin position="6"/>
        <end position="114"/>
    </location>
</feature>
<comment type="caution">
    <text evidence="2">The sequence shown here is derived from an EMBL/GenBank/DDBJ whole genome shotgun (WGS) entry which is preliminary data.</text>
</comment>
<reference evidence="2 3" key="1">
    <citation type="submission" date="2021-01" db="EMBL/GenBank/DDBJ databases">
        <title>WGS of actinomycetes isolated from Thailand.</title>
        <authorList>
            <person name="Thawai C."/>
        </authorList>
    </citation>
    <scope>NUCLEOTIDE SEQUENCE [LARGE SCALE GENOMIC DNA]</scope>
    <source>
        <strain evidence="2 3">CH9-7</strain>
    </source>
</reference>
<dbReference type="Gene3D" id="3.10.180.10">
    <property type="entry name" value="2,3-Dihydroxybiphenyl 1,2-Dioxygenase, domain 1"/>
    <property type="match status" value="1"/>
</dbReference>
<evidence type="ECO:0000259" key="1">
    <source>
        <dbReference type="PROSITE" id="PS51819"/>
    </source>
</evidence>
<sequence>MTTFRGLATIRYHADNLDAARAWYTEVLGVEPYFVREEYIEFRLGDHLQEFGISRTPSAPAGVVAYWHVDDVDAAMARLLKLGAKEHEPLRDYGDFRAGAVLDPFGNILGVMHNPHYVQMQARDESGRAASGS</sequence>
<evidence type="ECO:0000313" key="2">
    <source>
        <dbReference type="EMBL" id="MBL1088076.1"/>
    </source>
</evidence>
<accession>A0ABS1MJ25</accession>
<name>A0ABS1MJ25_9ACTN</name>
<dbReference type="InterPro" id="IPR029068">
    <property type="entry name" value="Glyas_Bleomycin-R_OHBP_Dase"/>
</dbReference>
<dbReference type="SUPFAM" id="SSF54593">
    <property type="entry name" value="Glyoxalase/Bleomycin resistance protein/Dihydroxybiphenyl dioxygenase"/>
    <property type="match status" value="1"/>
</dbReference>
<dbReference type="CDD" id="cd06587">
    <property type="entry name" value="VOC"/>
    <property type="match status" value="1"/>
</dbReference>
<dbReference type="InterPro" id="IPR004360">
    <property type="entry name" value="Glyas_Fos-R_dOase_dom"/>
</dbReference>
<protein>
    <submittedName>
        <fullName evidence="2">VOC family protein</fullName>
    </submittedName>
</protein>
<dbReference type="RefSeq" id="WP_201801277.1">
    <property type="nucleotide sequence ID" value="NZ_JAERRI010000001.1"/>
</dbReference>